<accession>A0ABD1UEN4</accession>
<evidence type="ECO:0000313" key="2">
    <source>
        <dbReference type="EMBL" id="KAL2523457.1"/>
    </source>
</evidence>
<evidence type="ECO:0008006" key="4">
    <source>
        <dbReference type="Google" id="ProtNLM"/>
    </source>
</evidence>
<organism evidence="2 3">
    <name type="scientific">Forsythia ovata</name>
    <dbReference type="NCBI Taxonomy" id="205694"/>
    <lineage>
        <taxon>Eukaryota</taxon>
        <taxon>Viridiplantae</taxon>
        <taxon>Streptophyta</taxon>
        <taxon>Embryophyta</taxon>
        <taxon>Tracheophyta</taxon>
        <taxon>Spermatophyta</taxon>
        <taxon>Magnoliopsida</taxon>
        <taxon>eudicotyledons</taxon>
        <taxon>Gunneridae</taxon>
        <taxon>Pentapetalae</taxon>
        <taxon>asterids</taxon>
        <taxon>lamiids</taxon>
        <taxon>Lamiales</taxon>
        <taxon>Oleaceae</taxon>
        <taxon>Forsythieae</taxon>
        <taxon>Forsythia</taxon>
    </lineage>
</organism>
<reference evidence="3" key="1">
    <citation type="submission" date="2024-07" db="EMBL/GenBank/DDBJ databases">
        <title>Two chromosome-level genome assemblies of Korean endemic species Abeliophyllum distichum and Forsythia ovata (Oleaceae).</title>
        <authorList>
            <person name="Jang H."/>
        </authorList>
    </citation>
    <scope>NUCLEOTIDE SEQUENCE [LARGE SCALE GENOMIC DNA]</scope>
</reference>
<dbReference type="CDD" id="cd09487">
    <property type="entry name" value="SAM_superfamily"/>
    <property type="match status" value="1"/>
</dbReference>
<feature type="region of interest" description="Disordered" evidence="1">
    <location>
        <begin position="75"/>
        <end position="102"/>
    </location>
</feature>
<evidence type="ECO:0000256" key="1">
    <source>
        <dbReference type="SAM" id="MobiDB-lite"/>
    </source>
</evidence>
<gene>
    <name evidence="2" type="ORF">Fot_27380</name>
</gene>
<keyword evidence="3" id="KW-1185">Reference proteome</keyword>
<sequence length="184" mass="20747">MHKRISRHMERGMEEHKKMELHEKVSRAIRSLESPKRSLLKNISPTRRRAGTPLRSSYTSWTLDELRPRFPDRVLRSSSGISAPRNTTDEVQRKQNDASKTEHILTSDLLDPSRSRISLPMISRAHVDAGKLVARPPSSSGGISRGLYPDEQPLTVSGLLHSLGLGKYAIHFQAEEIDMAVSLY</sequence>
<proteinExistence type="predicted"/>
<evidence type="ECO:0000313" key="3">
    <source>
        <dbReference type="Proteomes" id="UP001604277"/>
    </source>
</evidence>
<feature type="compositionally biased region" description="Basic and acidic residues" evidence="1">
    <location>
        <begin position="7"/>
        <end position="21"/>
    </location>
</feature>
<feature type="compositionally biased region" description="Polar residues" evidence="1">
    <location>
        <begin position="76"/>
        <end position="86"/>
    </location>
</feature>
<dbReference type="EMBL" id="JBFOLJ010000007">
    <property type="protein sequence ID" value="KAL2523457.1"/>
    <property type="molecule type" value="Genomic_DNA"/>
</dbReference>
<comment type="caution">
    <text evidence="2">The sequence shown here is derived from an EMBL/GenBank/DDBJ whole genome shotgun (WGS) entry which is preliminary data.</text>
</comment>
<protein>
    <recommendedName>
        <fullName evidence="4">SAM domain-containing protein</fullName>
    </recommendedName>
</protein>
<feature type="region of interest" description="Disordered" evidence="1">
    <location>
        <begin position="1"/>
        <end position="21"/>
    </location>
</feature>
<dbReference type="AlphaFoldDB" id="A0ABD1UEN4"/>
<name>A0ABD1UEN4_9LAMI</name>
<dbReference type="Proteomes" id="UP001604277">
    <property type="component" value="Unassembled WGS sequence"/>
</dbReference>
<feature type="compositionally biased region" description="Basic and acidic residues" evidence="1">
    <location>
        <begin position="87"/>
        <end position="102"/>
    </location>
</feature>